<keyword evidence="4" id="KW-1185">Reference proteome</keyword>
<dbReference type="OrthoDB" id="286404at2"/>
<reference evidence="3 4" key="1">
    <citation type="journal article" date="2012" name="J. Bacteriol.">
        <title>Genome sequence of benzo(a)pyrene-degrading bacterium Novosphingobium pentaromativorans US6-1.</title>
        <authorList>
            <person name="Luo Y.R."/>
            <person name="Kang S.G."/>
            <person name="Kim S.J."/>
            <person name="Kim M.R."/>
            <person name="Li N."/>
            <person name="Lee J.H."/>
            <person name="Kwon K.K."/>
        </authorList>
    </citation>
    <scope>NUCLEOTIDE SEQUENCE [LARGE SCALE GENOMIC DNA]</scope>
    <source>
        <strain evidence="3 4">US6-1</strain>
    </source>
</reference>
<gene>
    <name evidence="3" type="ORF">NSU_0515</name>
</gene>
<dbReference type="Proteomes" id="UP000004030">
    <property type="component" value="Unassembled WGS sequence"/>
</dbReference>
<dbReference type="CDD" id="cd05233">
    <property type="entry name" value="SDR_c"/>
    <property type="match status" value="1"/>
</dbReference>
<dbReference type="PANTHER" id="PTHR43639:SF1">
    <property type="entry name" value="SHORT-CHAIN DEHYDROGENASE_REDUCTASE FAMILY PROTEIN"/>
    <property type="match status" value="1"/>
</dbReference>
<accession>G6E844</accession>
<dbReference type="STRING" id="1088721.JI59_17525"/>
<keyword evidence="2" id="KW-0560">Oxidoreductase</keyword>
<evidence type="ECO:0008006" key="5">
    <source>
        <dbReference type="Google" id="ProtNLM"/>
    </source>
</evidence>
<organism evidence="3 4">
    <name type="scientific">Novosphingobium pentaromativorans US6-1</name>
    <dbReference type="NCBI Taxonomy" id="1088721"/>
    <lineage>
        <taxon>Bacteria</taxon>
        <taxon>Pseudomonadati</taxon>
        <taxon>Pseudomonadota</taxon>
        <taxon>Alphaproteobacteria</taxon>
        <taxon>Sphingomonadales</taxon>
        <taxon>Sphingomonadaceae</taxon>
        <taxon>Novosphingobium</taxon>
    </lineage>
</organism>
<sequence length="252" mass="25703">MKAGEVVLITGATGGIGSEIARQAAATGATVAVHGSRGETVQALIDRLKDECPGAQLMAVPADFDQPNAMEKAIASVADRAGRLDAVIHCATSGKGGKGITGPFATTDPERYTQLVDNGLARFQRLCAASLPFLARQGGTIIAFTSDAGRFAAPRQSLVAATAGGVMTFIRNLAMEVARDGVRVHGIAPTFVRDTPVFEALAQAGRAETAQKRAGLGLPAPGDIAPIVVFLCGEGAARITGQIISINGGLNA</sequence>
<name>G6E844_9SPHN</name>
<dbReference type="Pfam" id="PF13561">
    <property type="entry name" value="adh_short_C2"/>
    <property type="match status" value="1"/>
</dbReference>
<dbReference type="PRINTS" id="PR00081">
    <property type="entry name" value="GDHRDH"/>
</dbReference>
<dbReference type="KEGG" id="npn:JI59_17525"/>
<evidence type="ECO:0000313" key="3">
    <source>
        <dbReference type="EMBL" id="EHJ62384.1"/>
    </source>
</evidence>
<dbReference type="AlphaFoldDB" id="G6E844"/>
<dbReference type="InterPro" id="IPR036291">
    <property type="entry name" value="NAD(P)-bd_dom_sf"/>
</dbReference>
<dbReference type="SUPFAM" id="SSF51735">
    <property type="entry name" value="NAD(P)-binding Rossmann-fold domains"/>
    <property type="match status" value="1"/>
</dbReference>
<evidence type="ECO:0000313" key="4">
    <source>
        <dbReference type="Proteomes" id="UP000004030"/>
    </source>
</evidence>
<evidence type="ECO:0000256" key="2">
    <source>
        <dbReference type="ARBA" id="ARBA00023002"/>
    </source>
</evidence>
<comment type="caution">
    <text evidence="3">The sequence shown here is derived from an EMBL/GenBank/DDBJ whole genome shotgun (WGS) entry which is preliminary data.</text>
</comment>
<dbReference type="PATRIC" id="fig|1088721.3.peg.506"/>
<dbReference type="EMBL" id="AGFM01000008">
    <property type="protein sequence ID" value="EHJ62384.1"/>
    <property type="molecule type" value="Genomic_DNA"/>
</dbReference>
<evidence type="ECO:0000256" key="1">
    <source>
        <dbReference type="ARBA" id="ARBA00006484"/>
    </source>
</evidence>
<dbReference type="GO" id="GO:0016491">
    <property type="term" value="F:oxidoreductase activity"/>
    <property type="evidence" value="ECO:0007669"/>
    <property type="project" value="UniProtKB-KW"/>
</dbReference>
<comment type="similarity">
    <text evidence="1">Belongs to the short-chain dehydrogenases/reductases (SDR) family.</text>
</comment>
<dbReference type="eggNOG" id="COG1028">
    <property type="taxonomic scope" value="Bacteria"/>
</dbReference>
<dbReference type="RefSeq" id="WP_007011432.1">
    <property type="nucleotide sequence ID" value="NZ_AGFM01000008.1"/>
</dbReference>
<proteinExistence type="inferred from homology"/>
<dbReference type="InterPro" id="IPR002347">
    <property type="entry name" value="SDR_fam"/>
</dbReference>
<dbReference type="PANTHER" id="PTHR43639">
    <property type="entry name" value="OXIDOREDUCTASE, SHORT-CHAIN DEHYDROGENASE/REDUCTASE FAMILY (AFU_ORTHOLOGUE AFUA_5G02870)"/>
    <property type="match status" value="1"/>
</dbReference>
<protein>
    <recommendedName>
        <fullName evidence="5">Short-chain dehydrogenase/reductase SDR</fullName>
    </recommendedName>
</protein>
<dbReference type="Gene3D" id="3.40.50.720">
    <property type="entry name" value="NAD(P)-binding Rossmann-like Domain"/>
    <property type="match status" value="1"/>
</dbReference>